<reference evidence="1 2" key="1">
    <citation type="submission" date="2016-03" db="EMBL/GenBank/DDBJ databases">
        <authorList>
            <person name="Ploux O."/>
        </authorList>
    </citation>
    <scope>NUCLEOTIDE SEQUENCE [LARGE SCALE GENOMIC DNA]</scope>
    <source>
        <strain evidence="1 2">R0</strain>
    </source>
</reference>
<organism evidence="1 2">
    <name type="scientific">Bdellovibrio bacteriovorus</name>
    <dbReference type="NCBI Taxonomy" id="959"/>
    <lineage>
        <taxon>Bacteria</taxon>
        <taxon>Pseudomonadati</taxon>
        <taxon>Bdellovibrionota</taxon>
        <taxon>Bdellovibrionia</taxon>
        <taxon>Bdellovibrionales</taxon>
        <taxon>Pseudobdellovibrionaceae</taxon>
        <taxon>Bdellovibrio</taxon>
    </lineage>
</organism>
<evidence type="ECO:0000313" key="1">
    <source>
        <dbReference type="EMBL" id="KYG66798.1"/>
    </source>
</evidence>
<evidence type="ECO:0000313" key="2">
    <source>
        <dbReference type="Proteomes" id="UP000075320"/>
    </source>
</evidence>
<accession>A0A150WQX5</accession>
<protein>
    <submittedName>
        <fullName evidence="1">Uncharacterized protein</fullName>
    </submittedName>
</protein>
<proteinExistence type="predicted"/>
<gene>
    <name evidence="1" type="ORF">AZI86_07105</name>
</gene>
<comment type="caution">
    <text evidence="1">The sequence shown here is derived from an EMBL/GenBank/DDBJ whole genome shotgun (WGS) entry which is preliminary data.</text>
</comment>
<keyword evidence="2" id="KW-1185">Reference proteome</keyword>
<name>A0A150WQX5_BDEBC</name>
<sequence length="107" mass="12426">MSLITKEKQCRTCKAYKSLNEFYKKGFRHDSHCKSCMLLKKKTSRNQAHKKFAPGKGVRITKVLPIHAMKVTSVSLPERNQTTIQLEGLLQDLVRKSFNRNGEYREL</sequence>
<dbReference type="EMBL" id="LUKE01000001">
    <property type="protein sequence ID" value="KYG66798.1"/>
    <property type="molecule type" value="Genomic_DNA"/>
</dbReference>
<dbReference type="Proteomes" id="UP000075320">
    <property type="component" value="Unassembled WGS sequence"/>
</dbReference>
<dbReference type="AlphaFoldDB" id="A0A150WQX5"/>